<dbReference type="SUPFAM" id="SSF56219">
    <property type="entry name" value="DNase I-like"/>
    <property type="match status" value="1"/>
</dbReference>
<evidence type="ECO:0000256" key="1">
    <source>
        <dbReference type="SAM" id="MobiDB-lite"/>
    </source>
</evidence>
<dbReference type="EMBL" id="CAJNRD030001123">
    <property type="protein sequence ID" value="CAG5103017.1"/>
    <property type="molecule type" value="Genomic_DNA"/>
</dbReference>
<dbReference type="OrthoDB" id="8049706at2759"/>
<comment type="caution">
    <text evidence="2">The sequence shown here is derived from an EMBL/GenBank/DDBJ whole genome shotgun (WGS) entry which is preliminary data.</text>
</comment>
<gene>
    <name evidence="2" type="ORF">HICCMSTLAB_LOCUS11299</name>
</gene>
<dbReference type="Proteomes" id="UP000786811">
    <property type="component" value="Unassembled WGS sequence"/>
</dbReference>
<evidence type="ECO:0000313" key="2">
    <source>
        <dbReference type="EMBL" id="CAG5103017.1"/>
    </source>
</evidence>
<sequence length="226" mass="25627">MTRILQGNLNRCALAQNLLRQRVFEDKIDVCFICEQYLNIEGKTWFADETGTAAIWIVNTKNVTVNNSGSGAGFVWIQTPTTYFMSVYLSPNEGISVVGLAFAPVSQCDVSKRKWNAKRLDPEALKASLARSWSILQNNTTPDTCSETEKAVLNTMKEIAAACDASMPWLKNQRFHRPAYWWSADIAELRKICHQLRRRATRAAKRSPSQDEHSKDLPNIRQNSLF</sequence>
<dbReference type="InterPro" id="IPR036691">
    <property type="entry name" value="Endo/exonu/phosph_ase_sf"/>
</dbReference>
<reference evidence="2" key="1">
    <citation type="submission" date="2021-04" db="EMBL/GenBank/DDBJ databases">
        <authorList>
            <person name="Chebbi M.A.C M."/>
        </authorList>
    </citation>
    <scope>NUCLEOTIDE SEQUENCE</scope>
</reference>
<feature type="region of interest" description="Disordered" evidence="1">
    <location>
        <begin position="200"/>
        <end position="226"/>
    </location>
</feature>
<proteinExistence type="predicted"/>
<name>A0A8J2MQH3_COTCN</name>
<evidence type="ECO:0000313" key="3">
    <source>
        <dbReference type="Proteomes" id="UP000786811"/>
    </source>
</evidence>
<feature type="compositionally biased region" description="Basic and acidic residues" evidence="1">
    <location>
        <begin position="208"/>
        <end position="218"/>
    </location>
</feature>
<keyword evidence="3" id="KW-1185">Reference proteome</keyword>
<accession>A0A8J2MQH3</accession>
<organism evidence="2 3">
    <name type="scientific">Cotesia congregata</name>
    <name type="common">Parasitoid wasp</name>
    <name type="synonym">Apanteles congregatus</name>
    <dbReference type="NCBI Taxonomy" id="51543"/>
    <lineage>
        <taxon>Eukaryota</taxon>
        <taxon>Metazoa</taxon>
        <taxon>Ecdysozoa</taxon>
        <taxon>Arthropoda</taxon>
        <taxon>Hexapoda</taxon>
        <taxon>Insecta</taxon>
        <taxon>Pterygota</taxon>
        <taxon>Neoptera</taxon>
        <taxon>Endopterygota</taxon>
        <taxon>Hymenoptera</taxon>
        <taxon>Apocrita</taxon>
        <taxon>Ichneumonoidea</taxon>
        <taxon>Braconidae</taxon>
        <taxon>Microgastrinae</taxon>
        <taxon>Cotesia</taxon>
    </lineage>
</organism>
<protein>
    <submittedName>
        <fullName evidence="2">Uncharacterized protein</fullName>
    </submittedName>
</protein>
<dbReference type="Gene3D" id="3.60.10.10">
    <property type="entry name" value="Endonuclease/exonuclease/phosphatase"/>
    <property type="match status" value="1"/>
</dbReference>
<dbReference type="AlphaFoldDB" id="A0A8J2MQH3"/>